<reference evidence="1" key="1">
    <citation type="submission" date="2018-02" db="EMBL/GenBank/DDBJ databases">
        <title>Rhizophora mucronata_Transcriptome.</title>
        <authorList>
            <person name="Meera S.P."/>
            <person name="Sreeshan A."/>
            <person name="Augustine A."/>
        </authorList>
    </citation>
    <scope>NUCLEOTIDE SEQUENCE</scope>
    <source>
        <tissue evidence="1">Leaf</tissue>
    </source>
</reference>
<organism evidence="1">
    <name type="scientific">Rhizophora mucronata</name>
    <name type="common">Asiatic mangrove</name>
    <dbReference type="NCBI Taxonomy" id="61149"/>
    <lineage>
        <taxon>Eukaryota</taxon>
        <taxon>Viridiplantae</taxon>
        <taxon>Streptophyta</taxon>
        <taxon>Embryophyta</taxon>
        <taxon>Tracheophyta</taxon>
        <taxon>Spermatophyta</taxon>
        <taxon>Magnoliopsida</taxon>
        <taxon>eudicotyledons</taxon>
        <taxon>Gunneridae</taxon>
        <taxon>Pentapetalae</taxon>
        <taxon>rosids</taxon>
        <taxon>fabids</taxon>
        <taxon>Malpighiales</taxon>
        <taxon>Rhizophoraceae</taxon>
        <taxon>Rhizophora</taxon>
    </lineage>
</organism>
<protein>
    <submittedName>
        <fullName evidence="1">Uncharacterized protein</fullName>
    </submittedName>
</protein>
<dbReference type="AlphaFoldDB" id="A0A2P2IPJ0"/>
<sequence length="103" mass="11248">MPSFLGKEAAKATVIFLLLGDSHRVPAANSTGGATAAAILFFHLFQDWISLIELIFLLQVPNNPIKKPLFFFASPCPLCCCGCINSDSRSSKENWEGSHYCLV</sequence>
<proteinExistence type="predicted"/>
<evidence type="ECO:0000313" key="1">
    <source>
        <dbReference type="EMBL" id="MBW83136.1"/>
    </source>
</evidence>
<accession>A0A2P2IPJ0</accession>
<dbReference type="EMBL" id="GGEC01002653">
    <property type="protein sequence ID" value="MBW83136.1"/>
    <property type="molecule type" value="Transcribed_RNA"/>
</dbReference>
<name>A0A2P2IPJ0_RHIMU</name>